<name>A0A8S5T3F9_9CAUD</name>
<feature type="compositionally biased region" description="Basic and acidic residues" evidence="2">
    <location>
        <begin position="219"/>
        <end position="239"/>
    </location>
</feature>
<feature type="coiled-coil region" evidence="1">
    <location>
        <begin position="99"/>
        <end position="133"/>
    </location>
</feature>
<proteinExistence type="predicted"/>
<sequence>MTLEELIKALGLEGEENKEKVATITKEFNAITKLLNTANKKVKTLEDEQAKLKETSEKFDIVSKAFDLNLETEDFDKMLDDVKDKLVKEAGGGTTPEEIKILKRDFTKAQRELEKANTTVRELSDQLESEKTQRINAVKRDAIQKALVSNRIIKPEQMIDLFFGKVDVDKDGSTLTMKDAAGNEISVVDGIADWAKANPEFVQKETRGGAGSGSGANGGKKDDSGVDDFVKAMIADKKGQSGNGETKSLGDMFG</sequence>
<accession>A0A8S5T3F9</accession>
<evidence type="ECO:0000313" key="3">
    <source>
        <dbReference type="EMBL" id="DAF57503.1"/>
    </source>
</evidence>
<dbReference type="EMBL" id="BK032734">
    <property type="protein sequence ID" value="DAF57503.1"/>
    <property type="molecule type" value="Genomic_DNA"/>
</dbReference>
<evidence type="ECO:0000256" key="1">
    <source>
        <dbReference type="SAM" id="Coils"/>
    </source>
</evidence>
<reference evidence="3" key="1">
    <citation type="journal article" date="2021" name="Proc. Natl. Acad. Sci. U.S.A.">
        <title>A Catalog of Tens of Thousands of Viruses from Human Metagenomes Reveals Hidden Associations with Chronic Diseases.</title>
        <authorList>
            <person name="Tisza M.J."/>
            <person name="Buck C.B."/>
        </authorList>
    </citation>
    <scope>NUCLEOTIDE SEQUENCE</scope>
    <source>
        <strain evidence="3">CtqfO1</strain>
    </source>
</reference>
<keyword evidence="1" id="KW-0175">Coiled coil</keyword>
<feature type="coiled-coil region" evidence="1">
    <location>
        <begin position="28"/>
        <end position="58"/>
    </location>
</feature>
<organism evidence="3">
    <name type="scientific">Myoviridae sp. ctqfO1</name>
    <dbReference type="NCBI Taxonomy" id="2827710"/>
    <lineage>
        <taxon>Viruses</taxon>
        <taxon>Duplodnaviria</taxon>
        <taxon>Heunggongvirae</taxon>
        <taxon>Uroviricota</taxon>
        <taxon>Caudoviricetes</taxon>
    </lineage>
</organism>
<evidence type="ECO:0000256" key="2">
    <source>
        <dbReference type="SAM" id="MobiDB-lite"/>
    </source>
</evidence>
<feature type="compositionally biased region" description="Gly residues" evidence="2">
    <location>
        <begin position="208"/>
        <end position="218"/>
    </location>
</feature>
<feature type="region of interest" description="Disordered" evidence="2">
    <location>
        <begin position="199"/>
        <end position="254"/>
    </location>
</feature>
<protein>
    <submittedName>
        <fullName evidence="3">Nuclear pore complex protein</fullName>
    </submittedName>
</protein>